<protein>
    <submittedName>
        <fullName evidence="2">Uncharacterized protein</fullName>
    </submittedName>
</protein>
<feature type="region of interest" description="Disordered" evidence="1">
    <location>
        <begin position="184"/>
        <end position="203"/>
    </location>
</feature>
<accession>A0A8H6Z6Q7</accession>
<dbReference type="OrthoDB" id="3232876at2759"/>
<evidence type="ECO:0000256" key="1">
    <source>
        <dbReference type="SAM" id="MobiDB-lite"/>
    </source>
</evidence>
<name>A0A8H6Z6Q7_9AGAR</name>
<dbReference type="AlphaFoldDB" id="A0A8H6Z6Q7"/>
<evidence type="ECO:0000313" key="2">
    <source>
        <dbReference type="EMBL" id="KAF7371984.1"/>
    </source>
</evidence>
<organism evidence="2 3">
    <name type="scientific">Mycena venus</name>
    <dbReference type="NCBI Taxonomy" id="2733690"/>
    <lineage>
        <taxon>Eukaryota</taxon>
        <taxon>Fungi</taxon>
        <taxon>Dikarya</taxon>
        <taxon>Basidiomycota</taxon>
        <taxon>Agaricomycotina</taxon>
        <taxon>Agaricomycetes</taxon>
        <taxon>Agaricomycetidae</taxon>
        <taxon>Agaricales</taxon>
        <taxon>Marasmiineae</taxon>
        <taxon>Mycenaceae</taxon>
        <taxon>Mycena</taxon>
    </lineage>
</organism>
<dbReference type="EMBL" id="JACAZI010000001">
    <property type="protein sequence ID" value="KAF7371984.1"/>
    <property type="molecule type" value="Genomic_DNA"/>
</dbReference>
<dbReference type="Proteomes" id="UP000620124">
    <property type="component" value="Unassembled WGS sequence"/>
</dbReference>
<comment type="caution">
    <text evidence="2">The sequence shown here is derived from an EMBL/GenBank/DDBJ whole genome shotgun (WGS) entry which is preliminary data.</text>
</comment>
<gene>
    <name evidence="2" type="ORF">MVEN_00056400</name>
</gene>
<reference evidence="2" key="1">
    <citation type="submission" date="2020-05" db="EMBL/GenBank/DDBJ databases">
        <title>Mycena genomes resolve the evolution of fungal bioluminescence.</title>
        <authorList>
            <person name="Tsai I.J."/>
        </authorList>
    </citation>
    <scope>NUCLEOTIDE SEQUENCE</scope>
    <source>
        <strain evidence="2">CCC161011</strain>
    </source>
</reference>
<sequence>MRLQNAWDHQSIFVTCVREHPPADPVLVHRQVQPGADVAARRRDGYDPCRLKCKRHDGVEEADGPVKRKVVRLGRDLAQDESHGRYAGLSQEGALLSLDETAEADIRMDVWDVFRDSESQGYVQSQRYSQHVRSTGSSQDTEPEELIATPLVTLNGSLQWRDGEEPHSLPPPLVLTELSSLLATSEPATGRAPVRQPTGADTSIGLVCTSSPL</sequence>
<keyword evidence="3" id="KW-1185">Reference proteome</keyword>
<proteinExistence type="predicted"/>
<evidence type="ECO:0000313" key="3">
    <source>
        <dbReference type="Proteomes" id="UP000620124"/>
    </source>
</evidence>